<protein>
    <recommendedName>
        <fullName evidence="2">Zinc-ribbon domain-containing protein</fullName>
    </recommendedName>
</protein>
<dbReference type="EMBL" id="LAZR01001137">
    <property type="protein sequence ID" value="KKN50049.1"/>
    <property type="molecule type" value="Genomic_DNA"/>
</dbReference>
<organism evidence="1">
    <name type="scientific">marine sediment metagenome</name>
    <dbReference type="NCBI Taxonomy" id="412755"/>
    <lineage>
        <taxon>unclassified sequences</taxon>
        <taxon>metagenomes</taxon>
        <taxon>ecological metagenomes</taxon>
    </lineage>
</organism>
<sequence>MDIAKFNQVLKTKVALAKGYEIRSEFDTAIKLWLEISEMTLNFSKSHKISVNYKNMLIERTTSIIRHIKDLKAGQIERVMFDEEVLIQKERPQEYTTSERDLDEPKDVIPLENKPFEENTKSNVLKQSEFNNLPPGVKELQTSEVFKIVTPHDEKYVEKIINREKSLNGEIKKVSEQAPTSEEARFDFEQPVEIKTLICFACGNSNEKSAKICTSCGTKLN</sequence>
<comment type="caution">
    <text evidence="1">The sequence shown here is derived from an EMBL/GenBank/DDBJ whole genome shotgun (WGS) entry which is preliminary data.</text>
</comment>
<gene>
    <name evidence="1" type="ORF">LCGC14_0636750</name>
</gene>
<accession>A0A0F9R5N4</accession>
<proteinExistence type="predicted"/>
<evidence type="ECO:0008006" key="2">
    <source>
        <dbReference type="Google" id="ProtNLM"/>
    </source>
</evidence>
<evidence type="ECO:0000313" key="1">
    <source>
        <dbReference type="EMBL" id="KKN50049.1"/>
    </source>
</evidence>
<reference evidence="1" key="1">
    <citation type="journal article" date="2015" name="Nature">
        <title>Complex archaea that bridge the gap between prokaryotes and eukaryotes.</title>
        <authorList>
            <person name="Spang A."/>
            <person name="Saw J.H."/>
            <person name="Jorgensen S.L."/>
            <person name="Zaremba-Niedzwiedzka K."/>
            <person name="Martijn J."/>
            <person name="Lind A.E."/>
            <person name="van Eijk R."/>
            <person name="Schleper C."/>
            <person name="Guy L."/>
            <person name="Ettema T.J."/>
        </authorList>
    </citation>
    <scope>NUCLEOTIDE SEQUENCE</scope>
</reference>
<name>A0A0F9R5N4_9ZZZZ</name>
<dbReference type="AlphaFoldDB" id="A0A0F9R5N4"/>